<keyword evidence="2" id="KW-1185">Reference proteome</keyword>
<reference evidence="1 2" key="1">
    <citation type="submission" date="2021-01" db="EMBL/GenBank/DDBJ databases">
        <title>Actinoplanes sp. nov. LDG1-01 isolated from lichen.</title>
        <authorList>
            <person name="Saeng-In P."/>
            <person name="Phongsopitanun W."/>
            <person name="Kanchanasin P."/>
            <person name="Yuki M."/>
            <person name="Kudo T."/>
            <person name="Ohkuma M."/>
            <person name="Tanasupawat S."/>
        </authorList>
    </citation>
    <scope>NUCLEOTIDE SEQUENCE [LARGE SCALE GENOMIC DNA]</scope>
    <source>
        <strain evidence="1 2">LDG1-01</strain>
    </source>
</reference>
<dbReference type="RefSeq" id="WP_202996136.1">
    <property type="nucleotide sequence ID" value="NZ_JAENHO010000011.1"/>
</dbReference>
<accession>A0ABS1VY64</accession>
<dbReference type="Proteomes" id="UP000598996">
    <property type="component" value="Unassembled WGS sequence"/>
</dbReference>
<organism evidence="1 2">
    <name type="scientific">Paractinoplanes lichenicola</name>
    <dbReference type="NCBI Taxonomy" id="2802976"/>
    <lineage>
        <taxon>Bacteria</taxon>
        <taxon>Bacillati</taxon>
        <taxon>Actinomycetota</taxon>
        <taxon>Actinomycetes</taxon>
        <taxon>Micromonosporales</taxon>
        <taxon>Micromonosporaceae</taxon>
        <taxon>Paractinoplanes</taxon>
    </lineage>
</organism>
<proteinExistence type="predicted"/>
<comment type="caution">
    <text evidence="1">The sequence shown here is derived from an EMBL/GenBank/DDBJ whole genome shotgun (WGS) entry which is preliminary data.</text>
</comment>
<sequence>MAGPVTSIAEVPLEELRLPGELRGPAERLESYQVQWHWYPEHAEPPASPPDRVCMLVFDGTISLFSTGVDWLELALHVAWEPELAVHASVEVACWCPQNHNMHAIAEATWLTGTPAALLSSFTAGVDMLIGFIDAGVSDVTLLRSEAGLPNP</sequence>
<name>A0ABS1VY64_9ACTN</name>
<evidence type="ECO:0000313" key="1">
    <source>
        <dbReference type="EMBL" id="MBL7259433.1"/>
    </source>
</evidence>
<evidence type="ECO:0000313" key="2">
    <source>
        <dbReference type="Proteomes" id="UP000598996"/>
    </source>
</evidence>
<dbReference type="EMBL" id="JAENHO010000011">
    <property type="protein sequence ID" value="MBL7259433.1"/>
    <property type="molecule type" value="Genomic_DNA"/>
</dbReference>
<protein>
    <submittedName>
        <fullName evidence="1">Uncharacterized protein</fullName>
    </submittedName>
</protein>
<gene>
    <name evidence="1" type="ORF">JKJ07_34470</name>
</gene>